<evidence type="ECO:0000259" key="2">
    <source>
        <dbReference type="Pfam" id="PF25023"/>
    </source>
</evidence>
<dbReference type="OrthoDB" id="9815903at2"/>
<dbReference type="Gene3D" id="3.90.1720.70">
    <property type="match status" value="1"/>
</dbReference>
<dbReference type="InterPro" id="IPR056823">
    <property type="entry name" value="TEN-like_YD-shell"/>
</dbReference>
<evidence type="ECO:0000256" key="1">
    <source>
        <dbReference type="ARBA" id="ARBA00022737"/>
    </source>
</evidence>
<evidence type="ECO:0000313" key="4">
    <source>
        <dbReference type="Proteomes" id="UP000228621"/>
    </source>
</evidence>
<dbReference type="PANTHER" id="PTHR32305">
    <property type="match status" value="1"/>
</dbReference>
<dbReference type="InterPro" id="IPR022385">
    <property type="entry name" value="Rhs_assc_core"/>
</dbReference>
<protein>
    <recommendedName>
        <fullName evidence="2">Teneurin-like YD-shell domain-containing protein</fullName>
    </recommendedName>
</protein>
<dbReference type="EMBL" id="NKHF01000188">
    <property type="protein sequence ID" value="PCK29542.1"/>
    <property type="molecule type" value="Genomic_DNA"/>
</dbReference>
<comment type="caution">
    <text evidence="3">The sequence shown here is derived from an EMBL/GenBank/DDBJ whole genome shotgun (WGS) entry which is preliminary data.</text>
</comment>
<organism evidence="3 4">
    <name type="scientific">Pseudoalteromonas piscicida</name>
    <dbReference type="NCBI Taxonomy" id="43662"/>
    <lineage>
        <taxon>Bacteria</taxon>
        <taxon>Pseudomonadati</taxon>
        <taxon>Pseudomonadota</taxon>
        <taxon>Gammaproteobacteria</taxon>
        <taxon>Alteromonadales</taxon>
        <taxon>Pseudoalteromonadaceae</taxon>
        <taxon>Pseudoalteromonas</taxon>
    </lineage>
</organism>
<sequence length="469" mass="49861">MSDNQTTKEVTHKLLIKDHLGSTLAVSEVSSNGNNARITQAFRYDPFGQQYALQASKFEVFTGYMRQGFTGHEMLNNLNVIHMNGRIYDPTLGRFLQADPHIQAPTNSQSYNRYSYVLNNPLSYTDPSGYFFKSLFKKLNKALGDFAPLLGIALLAIPGVREWTLASGWHAALFGFGTGGVATGSLKGALIGAFSGAAFHHIGGAFTEASGFFAEGGFGHIITHGVTGGITSVLSGGKFGHGFFSAGFSKFAMSNAGFNYNDISSGAIIGRTVIAGIVGGTASKISGGKFGNGAATAAMAQLFNQETSNYKNVTAQRPYSEDFWEEYLNYDDYDTAAAWETVGGSLDDGYGPYSNSCATRVSHGLNQSGAPIPRGAPGANLNFGGDNGGLRYILSARQLEVYLADAWGTPDFSNVTVEQLSSLRTSMAPNQVAIGVSPDHATVLTNSYSDKYWGLASGGSVWILPTKSN</sequence>
<dbReference type="PANTHER" id="PTHR32305:SF17">
    <property type="entry name" value="TRNA NUCLEASE WAPA"/>
    <property type="match status" value="1"/>
</dbReference>
<proteinExistence type="predicted"/>
<name>A0A2A5JJB8_PSEO7</name>
<reference evidence="4" key="1">
    <citation type="journal article" date="2019" name="Genome Announc.">
        <title>Draft Genome Sequence of Pseudoalteromonas piscicida Strain 36Y ROTHPW, an Hypersaline Seawater Isolate from the South Coast of Sonora, Mexico.</title>
        <authorList>
            <person name="Sanchez-Diaz R."/>
            <person name="Molina-Garza Z.J."/>
            <person name="Cruz-Suarez L.E."/>
            <person name="Selvin J."/>
            <person name="Kiran G.S."/>
            <person name="Ibarra-Gamez J.C."/>
            <person name="Gomez-Gil B."/>
            <person name="Galaviz-Silva L."/>
        </authorList>
    </citation>
    <scope>NUCLEOTIDE SEQUENCE [LARGE SCALE GENOMIC DNA]</scope>
    <source>
        <strain evidence="4">36Y_RITHPW</strain>
    </source>
</reference>
<dbReference type="NCBIfam" id="TIGR03696">
    <property type="entry name" value="Rhs_assc_core"/>
    <property type="match status" value="1"/>
</dbReference>
<dbReference type="AlphaFoldDB" id="A0A2A5JJB8"/>
<dbReference type="Pfam" id="PF25023">
    <property type="entry name" value="TEN_YD-shell"/>
    <property type="match status" value="1"/>
</dbReference>
<accession>A0A2A5JJB8</accession>
<dbReference type="Pfam" id="PF14113">
    <property type="entry name" value="Tae4"/>
    <property type="match status" value="1"/>
</dbReference>
<gene>
    <name evidence="3" type="ORF">CEX98_22375</name>
</gene>
<dbReference type="InterPro" id="IPR050708">
    <property type="entry name" value="T6SS_VgrG/RHS"/>
</dbReference>
<feature type="domain" description="Teneurin-like YD-shell" evidence="2">
    <location>
        <begin position="15"/>
        <end position="121"/>
    </location>
</feature>
<dbReference type="Gene3D" id="2.180.10.10">
    <property type="entry name" value="RHS repeat-associated core"/>
    <property type="match status" value="1"/>
</dbReference>
<keyword evidence="1" id="KW-0677">Repeat</keyword>
<dbReference type="InterPro" id="IPR025562">
    <property type="entry name" value="Tae4"/>
</dbReference>
<keyword evidence="4" id="KW-1185">Reference proteome</keyword>
<dbReference type="Proteomes" id="UP000228621">
    <property type="component" value="Unassembled WGS sequence"/>
</dbReference>
<evidence type="ECO:0000313" key="3">
    <source>
        <dbReference type="EMBL" id="PCK29542.1"/>
    </source>
</evidence>